<name>A0ABX8BTU8_9ACTN</name>
<proteinExistence type="predicted"/>
<evidence type="ECO:0000313" key="1">
    <source>
        <dbReference type="EMBL" id="QUX25120.1"/>
    </source>
</evidence>
<keyword evidence="2" id="KW-1185">Reference proteome</keyword>
<protein>
    <recommendedName>
        <fullName evidence="3">Secreted protein</fullName>
    </recommendedName>
</protein>
<gene>
    <name evidence="1" type="ORF">KGD84_13185</name>
</gene>
<sequence length="61" mass="6717">MLERLASVSDRLLSRLVPRARASAVVCWYEYLPISSPCYRRYCCTGSGIPGGSYCTGYSAC</sequence>
<accession>A0ABX8BTU8</accession>
<evidence type="ECO:0000313" key="2">
    <source>
        <dbReference type="Proteomes" id="UP000676079"/>
    </source>
</evidence>
<dbReference type="EMBL" id="CP074133">
    <property type="protein sequence ID" value="QUX25120.1"/>
    <property type="molecule type" value="Genomic_DNA"/>
</dbReference>
<reference evidence="1 2" key="1">
    <citation type="submission" date="2021-05" db="EMBL/GenBank/DDBJ databases">
        <title>Direct Submission.</title>
        <authorList>
            <person name="Li K."/>
            <person name="Gao J."/>
        </authorList>
    </citation>
    <scope>NUCLEOTIDE SEQUENCE [LARGE SCALE GENOMIC DNA]</scope>
    <source>
        <strain evidence="1 2">Mg02</strain>
    </source>
</reference>
<evidence type="ECO:0008006" key="3">
    <source>
        <dbReference type="Google" id="ProtNLM"/>
    </source>
</evidence>
<organism evidence="1 2">
    <name type="scientific">Nocardiopsis changdeensis</name>
    <dbReference type="NCBI Taxonomy" id="2831969"/>
    <lineage>
        <taxon>Bacteria</taxon>
        <taxon>Bacillati</taxon>
        <taxon>Actinomycetota</taxon>
        <taxon>Actinomycetes</taxon>
        <taxon>Streptosporangiales</taxon>
        <taxon>Nocardiopsidaceae</taxon>
        <taxon>Nocardiopsis</taxon>
    </lineage>
</organism>
<dbReference type="RefSeq" id="WP_220560623.1">
    <property type="nucleotide sequence ID" value="NZ_CP074133.1"/>
</dbReference>
<dbReference type="Proteomes" id="UP000676079">
    <property type="component" value="Chromosome"/>
</dbReference>